<feature type="transmembrane region" description="Helical" evidence="1">
    <location>
        <begin position="79"/>
        <end position="100"/>
    </location>
</feature>
<dbReference type="EMBL" id="CM001561">
    <property type="protein sequence ID" value="EJZ56447.1"/>
    <property type="molecule type" value="Genomic_DNA"/>
</dbReference>
<keyword evidence="1" id="KW-0472">Membrane</keyword>
<reference evidence="2 3" key="1">
    <citation type="submission" date="2012-08" db="EMBL/GenBank/DDBJ databases">
        <title>The genome of cave-isolated P. fluorescens strain R124 demonstrates phenotypic adaptation to the mineral environment.</title>
        <authorList>
            <person name="Barton M.D."/>
            <person name="Petronio M."/>
            <person name="Giarrizzo J.G."/>
            <person name="Bowling B.V."/>
            <person name="Barton H.A."/>
        </authorList>
    </citation>
    <scope>NUCLEOTIDE SEQUENCE [LARGE SCALE GENOMIC DNA]</scope>
    <source>
        <strain evidence="2 3">R124</strain>
    </source>
</reference>
<dbReference type="Proteomes" id="UP000006045">
    <property type="component" value="Chromosome"/>
</dbReference>
<gene>
    <name evidence="2" type="ORF">I1A_000755</name>
</gene>
<dbReference type="AlphaFoldDB" id="A0A7U9GRR2"/>
<keyword evidence="1" id="KW-0812">Transmembrane</keyword>
<name>A0A7U9GRR2_PSEFL</name>
<organism evidence="2 3">
    <name type="scientific">Pseudomonas fluorescens R124</name>
    <dbReference type="NCBI Taxonomy" id="743713"/>
    <lineage>
        <taxon>Bacteria</taxon>
        <taxon>Pseudomonadati</taxon>
        <taxon>Pseudomonadota</taxon>
        <taxon>Gammaproteobacteria</taxon>
        <taxon>Pseudomonadales</taxon>
        <taxon>Pseudomonadaceae</taxon>
        <taxon>Pseudomonas</taxon>
    </lineage>
</organism>
<protein>
    <submittedName>
        <fullName evidence="2">Uncharacterized protein</fullName>
    </submittedName>
</protein>
<keyword evidence="1" id="KW-1133">Transmembrane helix</keyword>
<accession>A0A7U9GRR2</accession>
<evidence type="ECO:0000313" key="3">
    <source>
        <dbReference type="Proteomes" id="UP000006045"/>
    </source>
</evidence>
<proteinExistence type="predicted"/>
<evidence type="ECO:0000256" key="1">
    <source>
        <dbReference type="SAM" id="Phobius"/>
    </source>
</evidence>
<evidence type="ECO:0000313" key="2">
    <source>
        <dbReference type="EMBL" id="EJZ56447.1"/>
    </source>
</evidence>
<sequence length="221" mass="24630">MPEIHHPPRLISQNDSKWLKTTLLTHKSRRRFAPSQPGWNAFRNSTWTVMTDLPRLIPPPLPPSTGISYRSRLFIGMKWVFSIIGVLSVLKYAAITLIGMTADADDDVYSKVFVSPGGHYSAALISRSGGGAIAPMCNDTVVVFNSRMPLEEVVQSKNYDVYSGECDSFVDHSASPDIQWNSDSEIHIDFAISATRVYSRRVDLRAMDASGNVQVRFSAHR</sequence>